<gene>
    <name evidence="3" type="primary">SMARCB1</name>
</gene>
<reference evidence="3 4" key="1">
    <citation type="submission" date="2020-10" db="EMBL/GenBank/DDBJ databases">
        <title>Pygocentrus nattereri (red-bellied piranha) genome, fPygNat1, primary haplotype.</title>
        <authorList>
            <person name="Myers G."/>
            <person name="Meyer A."/>
            <person name="Karagic N."/>
            <person name="Pippel M."/>
            <person name="Winkler S."/>
            <person name="Tracey A."/>
            <person name="Wood J."/>
            <person name="Formenti G."/>
            <person name="Howe K."/>
            <person name="Fedrigo O."/>
            <person name="Jarvis E.D."/>
        </authorList>
    </citation>
    <scope>NUCLEOTIDE SEQUENCE [LARGE SCALE GENOMIC DNA]</scope>
</reference>
<dbReference type="Gene3D" id="3.40.50.12690">
    <property type="match status" value="1"/>
</dbReference>
<feature type="compositionally biased region" description="Polar residues" evidence="1">
    <location>
        <begin position="133"/>
        <end position="158"/>
    </location>
</feature>
<protein>
    <recommendedName>
        <fullName evidence="2">SGNH hydrolase-type esterase domain-containing protein</fullName>
    </recommendedName>
</protein>
<reference evidence="3" key="3">
    <citation type="submission" date="2025-09" db="UniProtKB">
        <authorList>
            <consortium name="Ensembl"/>
        </authorList>
    </citation>
    <scope>IDENTIFICATION</scope>
</reference>
<sequence length="386" mass="42064">MAPLSSPAGCSSCLWLSQKVAELEGRISVLHQIKDDEDLLDSMMATSQAISAGLDGSLPQAAASAAGDEEHWPRLGAKPKAAKVYCSTPSQAEPWSVAGGRSRHGRRSACHPTTRKICINNRFSGLEKLDDATPTTPIKVSSPAINFTPAPSKNSTGQRAAPDLQNCGLAPRDIPTSRRPSGQAPSQTHTLSDQPEPPQETADQTPLITEPRPHRLPPRQARRPQQTTLIVGDSIVRNIQHRSAAVHSVSGAKVSDITLQLPSLLRKHHSVERIIIHVGCNDIRNQSTELLKKDFTCLLSSIQDCGKSVFISGPIPSLGRGSGHFSRLLNLHTWLQNTCLSKGLTFIDNFNLFWNRPSFYRSDGIHPNRLGAQILGHNMFYSVFNL</sequence>
<feature type="region of interest" description="Disordered" evidence="1">
    <location>
        <begin position="127"/>
        <end position="226"/>
    </location>
</feature>
<keyword evidence="4" id="KW-1185">Reference proteome</keyword>
<evidence type="ECO:0000256" key="1">
    <source>
        <dbReference type="SAM" id="MobiDB-lite"/>
    </source>
</evidence>
<dbReference type="Proteomes" id="UP001501920">
    <property type="component" value="Chromosome 10"/>
</dbReference>
<evidence type="ECO:0000313" key="4">
    <source>
        <dbReference type="Proteomes" id="UP001501920"/>
    </source>
</evidence>
<dbReference type="SUPFAM" id="SSF52266">
    <property type="entry name" value="SGNH hydrolase"/>
    <property type="match status" value="1"/>
</dbReference>
<name>A0AAR2LX59_PYGNA</name>
<proteinExistence type="predicted"/>
<dbReference type="Pfam" id="PF13472">
    <property type="entry name" value="Lipase_GDSL_2"/>
    <property type="match status" value="1"/>
</dbReference>
<organism evidence="3 4">
    <name type="scientific">Pygocentrus nattereri</name>
    <name type="common">Red-bellied piranha</name>
    <dbReference type="NCBI Taxonomy" id="42514"/>
    <lineage>
        <taxon>Eukaryota</taxon>
        <taxon>Metazoa</taxon>
        <taxon>Chordata</taxon>
        <taxon>Craniata</taxon>
        <taxon>Vertebrata</taxon>
        <taxon>Euteleostomi</taxon>
        <taxon>Actinopterygii</taxon>
        <taxon>Neopterygii</taxon>
        <taxon>Teleostei</taxon>
        <taxon>Ostariophysi</taxon>
        <taxon>Characiformes</taxon>
        <taxon>Characoidei</taxon>
        <taxon>Pygocentrus</taxon>
    </lineage>
</organism>
<dbReference type="InterPro" id="IPR013830">
    <property type="entry name" value="SGNH_hydro"/>
</dbReference>
<dbReference type="Ensembl" id="ENSPNAT00000088350.1">
    <property type="protein sequence ID" value="ENSPNAP00000081135.1"/>
    <property type="gene ID" value="ENSPNAG00000037936.1"/>
</dbReference>
<evidence type="ECO:0000313" key="3">
    <source>
        <dbReference type="Ensembl" id="ENSPNAP00000081135.1"/>
    </source>
</evidence>
<accession>A0AAR2LX59</accession>
<dbReference type="CDD" id="cd00229">
    <property type="entry name" value="SGNH_hydrolase"/>
    <property type="match status" value="1"/>
</dbReference>
<dbReference type="AlphaFoldDB" id="A0AAR2LX59"/>
<evidence type="ECO:0000259" key="2">
    <source>
        <dbReference type="Pfam" id="PF13472"/>
    </source>
</evidence>
<reference evidence="3" key="2">
    <citation type="submission" date="2025-08" db="UniProtKB">
        <authorList>
            <consortium name="Ensembl"/>
        </authorList>
    </citation>
    <scope>IDENTIFICATION</scope>
</reference>
<feature type="domain" description="SGNH hydrolase-type esterase" evidence="2">
    <location>
        <begin position="240"/>
        <end position="374"/>
    </location>
</feature>
<dbReference type="Gene3D" id="3.40.50.12700">
    <property type="match status" value="1"/>
</dbReference>
<feature type="compositionally biased region" description="Polar residues" evidence="1">
    <location>
        <begin position="178"/>
        <end position="193"/>
    </location>
</feature>
<dbReference type="GeneTree" id="ENSGT01150000287524"/>